<organism evidence="1 2">
    <name type="scientific">Candidatus Kaiserbacteria bacterium RIFCSPLOWO2_01_FULL_52_12b</name>
    <dbReference type="NCBI Taxonomy" id="1798509"/>
    <lineage>
        <taxon>Bacteria</taxon>
        <taxon>Candidatus Kaiseribacteriota</taxon>
    </lineage>
</organism>
<dbReference type="SUPFAM" id="SSF50118">
    <property type="entry name" value="Cell growth inhibitor/plasmid maintenance toxic component"/>
    <property type="match status" value="1"/>
</dbReference>
<dbReference type="Pfam" id="PF02452">
    <property type="entry name" value="PemK_toxin"/>
    <property type="match status" value="1"/>
</dbReference>
<proteinExistence type="predicted"/>
<dbReference type="Proteomes" id="UP000178811">
    <property type="component" value="Unassembled WGS sequence"/>
</dbReference>
<evidence type="ECO:0000313" key="2">
    <source>
        <dbReference type="Proteomes" id="UP000178811"/>
    </source>
</evidence>
<sequence length="136" mass="15933">MKKDFKTWHQKKSAIDEIAHRPFFHEREVWFCHLGANIGFEQDGQGTDFLRPVVILRKFNKEIFWGIPLTKSKSDKKRTVSARPFYFSFSFIVDVQSDAVLSQIRLIDARRLGRKIGEMSKDDFASLKKQLITLLL</sequence>
<dbReference type="AlphaFoldDB" id="A0A1F6EXI8"/>
<protein>
    <recommendedName>
        <fullName evidence="3">mRNA interferase</fullName>
    </recommendedName>
</protein>
<dbReference type="EMBL" id="MFLW01000014">
    <property type="protein sequence ID" value="OGG78330.1"/>
    <property type="molecule type" value="Genomic_DNA"/>
</dbReference>
<evidence type="ECO:0008006" key="3">
    <source>
        <dbReference type="Google" id="ProtNLM"/>
    </source>
</evidence>
<dbReference type="InterPro" id="IPR003477">
    <property type="entry name" value="PemK-like"/>
</dbReference>
<dbReference type="InterPro" id="IPR011067">
    <property type="entry name" value="Plasmid_toxin/cell-grow_inhib"/>
</dbReference>
<comment type="caution">
    <text evidence="1">The sequence shown here is derived from an EMBL/GenBank/DDBJ whole genome shotgun (WGS) entry which is preliminary data.</text>
</comment>
<reference evidence="1 2" key="1">
    <citation type="journal article" date="2016" name="Nat. Commun.">
        <title>Thousands of microbial genomes shed light on interconnected biogeochemical processes in an aquifer system.</title>
        <authorList>
            <person name="Anantharaman K."/>
            <person name="Brown C.T."/>
            <person name="Hug L.A."/>
            <person name="Sharon I."/>
            <person name="Castelle C.J."/>
            <person name="Probst A.J."/>
            <person name="Thomas B.C."/>
            <person name="Singh A."/>
            <person name="Wilkins M.J."/>
            <person name="Karaoz U."/>
            <person name="Brodie E.L."/>
            <person name="Williams K.H."/>
            <person name="Hubbard S.S."/>
            <person name="Banfield J.F."/>
        </authorList>
    </citation>
    <scope>NUCLEOTIDE SEQUENCE [LARGE SCALE GENOMIC DNA]</scope>
</reference>
<dbReference type="Gene3D" id="2.30.30.110">
    <property type="match status" value="1"/>
</dbReference>
<gene>
    <name evidence="1" type="ORF">A3A36_00845</name>
</gene>
<name>A0A1F6EXI8_9BACT</name>
<evidence type="ECO:0000313" key="1">
    <source>
        <dbReference type="EMBL" id="OGG78330.1"/>
    </source>
</evidence>
<dbReference type="GO" id="GO:0003677">
    <property type="term" value="F:DNA binding"/>
    <property type="evidence" value="ECO:0007669"/>
    <property type="project" value="InterPro"/>
</dbReference>
<accession>A0A1F6EXI8</accession>